<feature type="region of interest" description="Disordered" evidence="1">
    <location>
        <begin position="243"/>
        <end position="272"/>
    </location>
</feature>
<evidence type="ECO:0000313" key="3">
    <source>
        <dbReference type="EMBL" id="MVO84454.1"/>
    </source>
</evidence>
<feature type="compositionally biased region" description="Low complexity" evidence="1">
    <location>
        <begin position="1"/>
        <end position="15"/>
    </location>
</feature>
<feature type="transmembrane region" description="Helical" evidence="2">
    <location>
        <begin position="123"/>
        <end position="142"/>
    </location>
</feature>
<keyword evidence="2" id="KW-0472">Membrane</keyword>
<name>A0A6L6WTF1_9ACTN</name>
<dbReference type="EMBL" id="WPNZ01000003">
    <property type="protein sequence ID" value="MVO84454.1"/>
    <property type="molecule type" value="Genomic_DNA"/>
</dbReference>
<reference evidence="3 4" key="1">
    <citation type="submission" date="2019-11" db="EMBL/GenBank/DDBJ databases">
        <title>Streptomyces typhae sp. nov., a novel endophytic actinomycete isolated from the root of cattail pollen (Typha angustifolia L.).</title>
        <authorList>
            <person name="Peng C."/>
        </authorList>
    </citation>
    <scope>NUCLEOTIDE SEQUENCE [LARGE SCALE GENOMIC DNA]</scope>
    <source>
        <strain evidence="4">p1417</strain>
    </source>
</reference>
<evidence type="ECO:0000313" key="4">
    <source>
        <dbReference type="Proteomes" id="UP000483802"/>
    </source>
</evidence>
<gene>
    <name evidence="3" type="ORF">GPA10_06605</name>
</gene>
<feature type="region of interest" description="Disordered" evidence="1">
    <location>
        <begin position="1"/>
        <end position="121"/>
    </location>
</feature>
<keyword evidence="2" id="KW-0812">Transmembrane</keyword>
<protein>
    <submittedName>
        <fullName evidence="3">Uncharacterized protein</fullName>
    </submittedName>
</protein>
<dbReference type="AlphaFoldDB" id="A0A6L6WTF1"/>
<feature type="compositionally biased region" description="Pro residues" evidence="1">
    <location>
        <begin position="59"/>
        <end position="69"/>
    </location>
</feature>
<keyword evidence="2" id="KW-1133">Transmembrane helix</keyword>
<dbReference type="RefSeq" id="WP_157164696.1">
    <property type="nucleotide sequence ID" value="NZ_WPNZ01000003.1"/>
</dbReference>
<comment type="caution">
    <text evidence="3">The sequence shown here is derived from an EMBL/GenBank/DDBJ whole genome shotgun (WGS) entry which is preliminary data.</text>
</comment>
<accession>A0A6L6WTF1</accession>
<organism evidence="3 4">
    <name type="scientific">Streptomyces typhae</name>
    <dbReference type="NCBI Taxonomy" id="2681492"/>
    <lineage>
        <taxon>Bacteria</taxon>
        <taxon>Bacillati</taxon>
        <taxon>Actinomycetota</taxon>
        <taxon>Actinomycetes</taxon>
        <taxon>Kitasatosporales</taxon>
        <taxon>Streptomycetaceae</taxon>
        <taxon>Streptomyces</taxon>
    </lineage>
</organism>
<keyword evidence="4" id="KW-1185">Reference proteome</keyword>
<feature type="compositionally biased region" description="Basic and acidic residues" evidence="1">
    <location>
        <begin position="243"/>
        <end position="259"/>
    </location>
</feature>
<evidence type="ECO:0000256" key="1">
    <source>
        <dbReference type="SAM" id="MobiDB-lite"/>
    </source>
</evidence>
<feature type="region of interest" description="Disordered" evidence="1">
    <location>
        <begin position="146"/>
        <end position="188"/>
    </location>
</feature>
<feature type="compositionally biased region" description="Low complexity" evidence="1">
    <location>
        <begin position="70"/>
        <end position="106"/>
    </location>
</feature>
<sequence>MSHNQPGPYGGQQPQQPGPYGGGQQPPQPGPYGQPQQPAQPGYGYPQQPPQQPGYGHPQQPPGGVPPQQPYGQPGYGQPQQPGPYGQQAPYGQQTPYGQQPQAPYGQVPPPPPGGGGGKKTGLIIGAVAVVAAIAVGAYFVLGGSDSGSGKVEDDGPHKLTTPETVLSEYKKESGSGGGGMSSSDIKEARKFGVKNPKDVSAQYQAGDEENPLSLKLIEFGGVYGEIADPEKTLDAMFANMKKESEEDKEGASGDREIEMTGDPKSYNPDSLDGAILKCQEAKASNFDSGGGAGAPKEMKVVFCLWADHSTLGFATPMEVAGMAAGKAADPEAAAETTAKLRKEIRVKI</sequence>
<evidence type="ECO:0000256" key="2">
    <source>
        <dbReference type="SAM" id="Phobius"/>
    </source>
</evidence>
<proteinExistence type="predicted"/>
<feature type="compositionally biased region" description="Low complexity" evidence="1">
    <location>
        <begin position="33"/>
        <end position="46"/>
    </location>
</feature>
<dbReference type="Proteomes" id="UP000483802">
    <property type="component" value="Unassembled WGS sequence"/>
</dbReference>